<evidence type="ECO:0000313" key="1">
    <source>
        <dbReference type="EMBL" id="MCI90015.1"/>
    </source>
</evidence>
<feature type="non-terminal residue" evidence="1">
    <location>
        <position position="1"/>
    </location>
</feature>
<accession>A0A392VTI1</accession>
<comment type="caution">
    <text evidence="1">The sequence shown here is derived from an EMBL/GenBank/DDBJ whole genome shotgun (WGS) entry which is preliminary data.</text>
</comment>
<dbReference type="AlphaFoldDB" id="A0A392VTI1"/>
<protein>
    <submittedName>
        <fullName evidence="1">Uncharacterized protein</fullName>
    </submittedName>
</protein>
<name>A0A392VTI1_9FABA</name>
<keyword evidence="2" id="KW-1185">Reference proteome</keyword>
<reference evidence="1 2" key="1">
    <citation type="journal article" date="2018" name="Front. Plant Sci.">
        <title>Red Clover (Trifolium pratense) and Zigzag Clover (T. medium) - A Picture of Genomic Similarities and Differences.</title>
        <authorList>
            <person name="Dluhosova J."/>
            <person name="Istvanek J."/>
            <person name="Nedelnik J."/>
            <person name="Repkova J."/>
        </authorList>
    </citation>
    <scope>NUCLEOTIDE SEQUENCE [LARGE SCALE GENOMIC DNA]</scope>
    <source>
        <strain evidence="2">cv. 10/8</strain>
        <tissue evidence="1">Leaf</tissue>
    </source>
</reference>
<sequence length="47" mass="5405">RRCRGRCKSIPGVVMQIDSWCCDANQNRLTVQRKSSFDGADETTMQR</sequence>
<dbReference type="Proteomes" id="UP000265520">
    <property type="component" value="Unassembled WGS sequence"/>
</dbReference>
<dbReference type="EMBL" id="LXQA011232666">
    <property type="protein sequence ID" value="MCI90015.1"/>
    <property type="molecule type" value="Genomic_DNA"/>
</dbReference>
<proteinExistence type="predicted"/>
<organism evidence="1 2">
    <name type="scientific">Trifolium medium</name>
    <dbReference type="NCBI Taxonomy" id="97028"/>
    <lineage>
        <taxon>Eukaryota</taxon>
        <taxon>Viridiplantae</taxon>
        <taxon>Streptophyta</taxon>
        <taxon>Embryophyta</taxon>
        <taxon>Tracheophyta</taxon>
        <taxon>Spermatophyta</taxon>
        <taxon>Magnoliopsida</taxon>
        <taxon>eudicotyledons</taxon>
        <taxon>Gunneridae</taxon>
        <taxon>Pentapetalae</taxon>
        <taxon>rosids</taxon>
        <taxon>fabids</taxon>
        <taxon>Fabales</taxon>
        <taxon>Fabaceae</taxon>
        <taxon>Papilionoideae</taxon>
        <taxon>50 kb inversion clade</taxon>
        <taxon>NPAAA clade</taxon>
        <taxon>Hologalegina</taxon>
        <taxon>IRL clade</taxon>
        <taxon>Trifolieae</taxon>
        <taxon>Trifolium</taxon>
    </lineage>
</organism>
<evidence type="ECO:0000313" key="2">
    <source>
        <dbReference type="Proteomes" id="UP000265520"/>
    </source>
</evidence>